<evidence type="ECO:0000256" key="1">
    <source>
        <dbReference type="ARBA" id="ARBA00022723"/>
    </source>
</evidence>
<evidence type="ECO:0000259" key="5">
    <source>
        <dbReference type="PROSITE" id="PS51036"/>
    </source>
</evidence>
<name>A0A7R9WYD7_9STRA</name>
<feature type="compositionally biased region" description="Basic residues" evidence="4">
    <location>
        <begin position="129"/>
        <end position="139"/>
    </location>
</feature>
<sequence length="179" mass="18948">MKDMGEHTEATAKPSSDPTPCKMGCGFFGSGAMDGCCSKCWRELQATNARLQQPTKAHQPQQQATKLPSLVEATSKVESDSQSQTQSRAEADVPATAGSAASHESKEDAPGAASSAPLSEKPKAAPSQQKKKTKKKKLSYKQMMNSMMSNDGKPKDTNKDADKLLQGVGGGAFSKIDKI</sequence>
<proteinExistence type="predicted"/>
<keyword evidence="3" id="KW-0862">Zinc</keyword>
<dbReference type="AlphaFoldDB" id="A0A7R9WYD7"/>
<feature type="region of interest" description="Disordered" evidence="4">
    <location>
        <begin position="50"/>
        <end position="179"/>
    </location>
</feature>
<gene>
    <name evidence="6" type="ORF">CAUS1442_LOCUS11631</name>
</gene>
<feature type="domain" description="A20-type" evidence="5">
    <location>
        <begin position="15"/>
        <end position="49"/>
    </location>
</feature>
<feature type="compositionally biased region" description="Basic and acidic residues" evidence="4">
    <location>
        <begin position="152"/>
        <end position="163"/>
    </location>
</feature>
<keyword evidence="1" id="KW-0479">Metal-binding</keyword>
<evidence type="ECO:0000313" key="6">
    <source>
        <dbReference type="EMBL" id="CAD8339498.1"/>
    </source>
</evidence>
<evidence type="ECO:0000256" key="3">
    <source>
        <dbReference type="ARBA" id="ARBA00022833"/>
    </source>
</evidence>
<evidence type="ECO:0000256" key="4">
    <source>
        <dbReference type="SAM" id="MobiDB-lite"/>
    </source>
</evidence>
<dbReference type="SMART" id="SM00259">
    <property type="entry name" value="ZnF_A20"/>
    <property type="match status" value="1"/>
</dbReference>
<dbReference type="InterPro" id="IPR002653">
    <property type="entry name" value="Znf_A20"/>
</dbReference>
<dbReference type="GO" id="GO:0008270">
    <property type="term" value="F:zinc ion binding"/>
    <property type="evidence" value="ECO:0007669"/>
    <property type="project" value="UniProtKB-KW"/>
</dbReference>
<organism evidence="6">
    <name type="scientific">Craspedostauros australis</name>
    <dbReference type="NCBI Taxonomy" id="1486917"/>
    <lineage>
        <taxon>Eukaryota</taxon>
        <taxon>Sar</taxon>
        <taxon>Stramenopiles</taxon>
        <taxon>Ochrophyta</taxon>
        <taxon>Bacillariophyta</taxon>
        <taxon>Bacillariophyceae</taxon>
        <taxon>Bacillariophycidae</taxon>
        <taxon>Naviculales</taxon>
        <taxon>Naviculaceae</taxon>
        <taxon>Craspedostauros</taxon>
    </lineage>
</organism>
<feature type="compositionally biased region" description="Basic and acidic residues" evidence="4">
    <location>
        <begin position="1"/>
        <end position="10"/>
    </location>
</feature>
<dbReference type="GO" id="GO:0003677">
    <property type="term" value="F:DNA binding"/>
    <property type="evidence" value="ECO:0007669"/>
    <property type="project" value="InterPro"/>
</dbReference>
<dbReference type="Pfam" id="PF01754">
    <property type="entry name" value="zf-A20"/>
    <property type="match status" value="1"/>
</dbReference>
<feature type="region of interest" description="Disordered" evidence="4">
    <location>
        <begin position="1"/>
        <end position="24"/>
    </location>
</feature>
<dbReference type="SUPFAM" id="SSF57716">
    <property type="entry name" value="Glucocorticoid receptor-like (DNA-binding domain)"/>
    <property type="match status" value="1"/>
</dbReference>
<dbReference type="EMBL" id="HBEF01018869">
    <property type="protein sequence ID" value="CAD8339498.1"/>
    <property type="molecule type" value="Transcribed_RNA"/>
</dbReference>
<dbReference type="Gene3D" id="1.20.5.4770">
    <property type="match status" value="1"/>
</dbReference>
<accession>A0A7R9WYD7</accession>
<protein>
    <recommendedName>
        <fullName evidence="5">A20-type domain-containing protein</fullName>
    </recommendedName>
</protein>
<reference evidence="6" key="1">
    <citation type="submission" date="2021-01" db="EMBL/GenBank/DDBJ databases">
        <authorList>
            <person name="Corre E."/>
            <person name="Pelletier E."/>
            <person name="Niang G."/>
            <person name="Scheremetjew M."/>
            <person name="Finn R."/>
            <person name="Kale V."/>
            <person name="Holt S."/>
            <person name="Cochrane G."/>
            <person name="Meng A."/>
            <person name="Brown T."/>
            <person name="Cohen L."/>
        </authorList>
    </citation>
    <scope>NUCLEOTIDE SEQUENCE</scope>
    <source>
        <strain evidence="6">CCMP3328</strain>
    </source>
</reference>
<evidence type="ECO:0000256" key="2">
    <source>
        <dbReference type="ARBA" id="ARBA00022771"/>
    </source>
</evidence>
<dbReference type="PROSITE" id="PS51036">
    <property type="entry name" value="ZF_A20"/>
    <property type="match status" value="1"/>
</dbReference>
<keyword evidence="2" id="KW-0863">Zinc-finger</keyword>
<feature type="compositionally biased region" description="Low complexity" evidence="4">
    <location>
        <begin position="52"/>
        <end position="66"/>
    </location>
</feature>